<reference evidence="1" key="1">
    <citation type="journal article" date="2011" name="Environ. Microbiol.">
        <title>Genomic insights into the metabolic potential of the polycyclic aromatic hydrocarbon degrading sulfate-reducing Deltaproteobacterium N47.</title>
        <authorList>
            <person name="Bergmann F."/>
            <person name="Selesi D."/>
            <person name="Weinmaier T."/>
            <person name="Tischler P."/>
            <person name="Rattei T."/>
            <person name="Meckenstock R.U."/>
        </authorList>
    </citation>
    <scope>NUCLEOTIDE SEQUENCE</scope>
</reference>
<organism evidence="1">
    <name type="scientific">uncultured Desulfobacterium sp</name>
    <dbReference type="NCBI Taxonomy" id="201089"/>
    <lineage>
        <taxon>Bacteria</taxon>
        <taxon>Pseudomonadati</taxon>
        <taxon>Thermodesulfobacteriota</taxon>
        <taxon>Desulfobacteria</taxon>
        <taxon>Desulfobacterales</taxon>
        <taxon>Desulfobacteriaceae</taxon>
        <taxon>Desulfobacterium</taxon>
        <taxon>environmental samples</taxon>
    </lineage>
</organism>
<proteinExistence type="predicted"/>
<name>E1YJS6_9BACT</name>
<gene>
    <name evidence="1" type="ORF">N47_E50420</name>
</gene>
<protein>
    <submittedName>
        <fullName evidence="1">Uncharacterized protein</fullName>
    </submittedName>
</protein>
<dbReference type="EMBL" id="FR695877">
    <property type="protein sequence ID" value="CBX31530.1"/>
    <property type="molecule type" value="Genomic_DNA"/>
</dbReference>
<evidence type="ECO:0000313" key="1">
    <source>
        <dbReference type="EMBL" id="CBX31530.1"/>
    </source>
</evidence>
<sequence>MMKMHNKYGIIGLKALQRAAAKVAEDARKNNYKIPIWKNGHIEYEVPGIINEQRGAVDHGHSDSFDK</sequence>
<accession>E1YJS6</accession>
<dbReference type="AlphaFoldDB" id="E1YJS6"/>